<evidence type="ECO:0000313" key="9">
    <source>
        <dbReference type="Proteomes" id="UP000029844"/>
    </source>
</evidence>
<feature type="binding site" evidence="5">
    <location>
        <position position="143"/>
    </location>
    <ligand>
        <name>S-adenosyl-L-methionine</name>
        <dbReference type="ChEBI" id="CHEBI:59789"/>
    </ligand>
</feature>
<dbReference type="NCBIfam" id="TIGR00536">
    <property type="entry name" value="hemK_fam"/>
    <property type="match status" value="1"/>
</dbReference>
<dbReference type="Pfam" id="PF05175">
    <property type="entry name" value="MTS"/>
    <property type="match status" value="1"/>
</dbReference>
<dbReference type="InterPro" id="IPR029063">
    <property type="entry name" value="SAM-dependent_MTases_sf"/>
</dbReference>
<name>A0A099W2B8_9LIST</name>
<comment type="similarity">
    <text evidence="5">Belongs to the protein N5-glutamine methyltransferase family. PrmC subfamily.</text>
</comment>
<dbReference type="GO" id="GO:0003676">
    <property type="term" value="F:nucleic acid binding"/>
    <property type="evidence" value="ECO:0007669"/>
    <property type="project" value="InterPro"/>
</dbReference>
<reference evidence="8 9" key="1">
    <citation type="submission" date="2014-05" db="EMBL/GenBank/DDBJ databases">
        <title>Novel Listeriaceae from food processing environments.</title>
        <authorList>
            <person name="den Bakker H.C."/>
        </authorList>
    </citation>
    <scope>NUCLEOTIDE SEQUENCE [LARGE SCALE GENOMIC DNA]</scope>
    <source>
        <strain evidence="8 9">FSL A5-0281</strain>
    </source>
</reference>
<dbReference type="PANTHER" id="PTHR18895">
    <property type="entry name" value="HEMK METHYLTRANSFERASE"/>
    <property type="match status" value="1"/>
</dbReference>
<dbReference type="NCBIfam" id="TIGR03534">
    <property type="entry name" value="RF_mod_PrmC"/>
    <property type="match status" value="1"/>
</dbReference>
<feature type="domain" description="Methyltransferase small" evidence="6">
    <location>
        <begin position="112"/>
        <end position="196"/>
    </location>
</feature>
<evidence type="ECO:0000259" key="7">
    <source>
        <dbReference type="Pfam" id="PF17827"/>
    </source>
</evidence>
<dbReference type="GO" id="GO:0102559">
    <property type="term" value="F:peptide chain release factor N(5)-glutamine methyltransferase activity"/>
    <property type="evidence" value="ECO:0007669"/>
    <property type="project" value="UniProtKB-EC"/>
</dbReference>
<dbReference type="RefSeq" id="WP_036087310.1">
    <property type="nucleotide sequence ID" value="NZ_CBCSHQ010000003.1"/>
</dbReference>
<evidence type="ECO:0000256" key="3">
    <source>
        <dbReference type="ARBA" id="ARBA00022691"/>
    </source>
</evidence>
<evidence type="ECO:0000256" key="1">
    <source>
        <dbReference type="ARBA" id="ARBA00022603"/>
    </source>
</evidence>
<dbReference type="InterPro" id="IPR002052">
    <property type="entry name" value="DNA_methylase_N6_adenine_CS"/>
</dbReference>
<evidence type="ECO:0000256" key="4">
    <source>
        <dbReference type="ARBA" id="ARBA00048391"/>
    </source>
</evidence>
<proteinExistence type="inferred from homology"/>
<evidence type="ECO:0000313" key="8">
    <source>
        <dbReference type="EMBL" id="KGL38881.1"/>
    </source>
</evidence>
<dbReference type="OrthoDB" id="9800643at2"/>
<dbReference type="InterPro" id="IPR019874">
    <property type="entry name" value="RF_methyltr_PrmC"/>
</dbReference>
<comment type="catalytic activity">
    <reaction evidence="4 5">
        <text>L-glutaminyl-[peptide chain release factor] + S-adenosyl-L-methionine = N(5)-methyl-L-glutaminyl-[peptide chain release factor] + S-adenosyl-L-homocysteine + H(+)</text>
        <dbReference type="Rhea" id="RHEA:42896"/>
        <dbReference type="Rhea" id="RHEA-COMP:10271"/>
        <dbReference type="Rhea" id="RHEA-COMP:10272"/>
        <dbReference type="ChEBI" id="CHEBI:15378"/>
        <dbReference type="ChEBI" id="CHEBI:30011"/>
        <dbReference type="ChEBI" id="CHEBI:57856"/>
        <dbReference type="ChEBI" id="CHEBI:59789"/>
        <dbReference type="ChEBI" id="CHEBI:61891"/>
        <dbReference type="EC" id="2.1.1.297"/>
    </reaction>
</comment>
<dbReference type="EMBL" id="JNFA01000028">
    <property type="protein sequence ID" value="KGL38881.1"/>
    <property type="molecule type" value="Genomic_DNA"/>
</dbReference>
<comment type="caution">
    <text evidence="8">The sequence shown here is derived from an EMBL/GenBank/DDBJ whole genome shotgun (WGS) entry which is preliminary data.</text>
</comment>
<comment type="caution">
    <text evidence="5">Lacks conserved residue(s) required for the propagation of feature annotation.</text>
</comment>
<keyword evidence="9" id="KW-1185">Reference proteome</keyword>
<protein>
    <recommendedName>
        <fullName evidence="5">Release factor glutamine methyltransferase</fullName>
        <shortName evidence="5">RF MTase</shortName>
        <ecNumber evidence="5">2.1.1.297</ecNumber>
    </recommendedName>
    <alternativeName>
        <fullName evidence="5">N5-glutamine methyltransferase PrmC</fullName>
    </alternativeName>
    <alternativeName>
        <fullName evidence="5">Protein-(glutamine-N5) MTase PrmC</fullName>
    </alternativeName>
    <alternativeName>
        <fullName evidence="5">Protein-glutamine N-methyltransferase PrmC</fullName>
    </alternativeName>
</protein>
<dbReference type="Proteomes" id="UP000029844">
    <property type="component" value="Unassembled WGS sequence"/>
</dbReference>
<dbReference type="GO" id="GO:0032259">
    <property type="term" value="P:methylation"/>
    <property type="evidence" value="ECO:0007669"/>
    <property type="project" value="UniProtKB-KW"/>
</dbReference>
<dbReference type="GeneID" id="58718292"/>
<dbReference type="InterPro" id="IPR040758">
    <property type="entry name" value="PrmC_N"/>
</dbReference>
<dbReference type="Pfam" id="PF17827">
    <property type="entry name" value="PrmC_N"/>
    <property type="match status" value="1"/>
</dbReference>
<dbReference type="InterPro" id="IPR050320">
    <property type="entry name" value="N5-glutamine_MTase"/>
</dbReference>
<keyword evidence="1 5" id="KW-0489">Methyltransferase</keyword>
<organism evidence="8 9">
    <name type="scientific">Listeria booriae</name>
    <dbReference type="NCBI Taxonomy" id="1552123"/>
    <lineage>
        <taxon>Bacteria</taxon>
        <taxon>Bacillati</taxon>
        <taxon>Bacillota</taxon>
        <taxon>Bacilli</taxon>
        <taxon>Bacillales</taxon>
        <taxon>Listeriaceae</taxon>
        <taxon>Listeria</taxon>
    </lineage>
</organism>
<dbReference type="SUPFAM" id="SSF53335">
    <property type="entry name" value="S-adenosyl-L-methionine-dependent methyltransferases"/>
    <property type="match status" value="1"/>
</dbReference>
<keyword evidence="3 5" id="KW-0949">S-adenosyl-L-methionine</keyword>
<feature type="binding site" evidence="5">
    <location>
        <position position="187"/>
    </location>
    <ligand>
        <name>S-adenosyl-L-methionine</name>
        <dbReference type="ChEBI" id="CHEBI:59789"/>
    </ligand>
</feature>
<dbReference type="PROSITE" id="PS00092">
    <property type="entry name" value="N6_MTASE"/>
    <property type="match status" value="1"/>
</dbReference>
<dbReference type="EC" id="2.1.1.297" evidence="5"/>
<dbReference type="HAMAP" id="MF_02126">
    <property type="entry name" value="RF_methyltr_PrmC"/>
    <property type="match status" value="1"/>
</dbReference>
<dbReference type="Gene3D" id="1.10.8.10">
    <property type="entry name" value="DNA helicase RuvA subunit, C-terminal domain"/>
    <property type="match status" value="1"/>
</dbReference>
<feature type="binding site" evidence="5">
    <location>
        <begin position="187"/>
        <end position="190"/>
    </location>
    <ligand>
        <name>substrate</name>
    </ligand>
</feature>
<keyword evidence="2 5" id="KW-0808">Transferase</keyword>
<dbReference type="InterPro" id="IPR007848">
    <property type="entry name" value="Small_mtfrase_dom"/>
</dbReference>
<accession>A0A099W2B8</accession>
<dbReference type="Gene3D" id="3.40.50.150">
    <property type="entry name" value="Vaccinia Virus protein VP39"/>
    <property type="match status" value="1"/>
</dbReference>
<evidence type="ECO:0000256" key="2">
    <source>
        <dbReference type="ARBA" id="ARBA00022679"/>
    </source>
</evidence>
<comment type="function">
    <text evidence="5">Methylates the class 1 translation termination release factors RF1/PrfA and RF2/PrfB on the glutamine residue of the universally conserved GGQ motif.</text>
</comment>
<sequence>MTIAEVLQQAKAVLIERELDQNIAEIILETRLFLTRSQLWTTIGRELTPTEKAQFDADFARYLAGEPVQYILGVAPFYGRDFKVTPSVLIPRPETEELVYAAEQWIKQHPGEVQRVLDVCTGSGIIPITLQAEFPELALTGSDISTEALEVAVDNNIRQKTNVRFIHTDLVKTFLENGEKFDMILANPPYIAEKERSEMSDYVLKNEPELALFAPNDGLAIYERLIADLPQLVDKQFWIGVEIGYTQGEAVKLLFEKSFPQANVKIQQDINGKDRMVICHNTLI</sequence>
<gene>
    <name evidence="5" type="primary">prmC</name>
    <name evidence="8" type="ORF">EP57_13165</name>
</gene>
<dbReference type="PANTHER" id="PTHR18895:SF74">
    <property type="entry name" value="MTRF1L RELEASE FACTOR GLUTAMINE METHYLTRANSFERASE"/>
    <property type="match status" value="1"/>
</dbReference>
<evidence type="ECO:0000259" key="6">
    <source>
        <dbReference type="Pfam" id="PF05175"/>
    </source>
</evidence>
<feature type="domain" description="Release factor glutamine methyltransferase N-terminal" evidence="7">
    <location>
        <begin position="5"/>
        <end position="73"/>
    </location>
</feature>
<dbReference type="AlphaFoldDB" id="A0A099W2B8"/>
<dbReference type="STRING" id="1552123.EP57_13165"/>
<dbReference type="eggNOG" id="COG2890">
    <property type="taxonomic scope" value="Bacteria"/>
</dbReference>
<dbReference type="InterPro" id="IPR004556">
    <property type="entry name" value="HemK-like"/>
</dbReference>
<dbReference type="CDD" id="cd02440">
    <property type="entry name" value="AdoMet_MTases"/>
    <property type="match status" value="1"/>
</dbReference>
<evidence type="ECO:0000256" key="5">
    <source>
        <dbReference type="HAMAP-Rule" id="MF_02126"/>
    </source>
</evidence>